<keyword evidence="3" id="KW-0862">Zinc</keyword>
<dbReference type="PROSITE" id="PS01357">
    <property type="entry name" value="ZF_ZZ_1"/>
    <property type="match status" value="1"/>
</dbReference>
<dbReference type="OMA" id="MGFTDNV"/>
<evidence type="ECO:0000256" key="2">
    <source>
        <dbReference type="ARBA" id="ARBA00022771"/>
    </source>
</evidence>
<proteinExistence type="predicted"/>
<dbReference type="Gene3D" id="2.60.120.650">
    <property type="entry name" value="Cupin"/>
    <property type="match status" value="1"/>
</dbReference>
<feature type="compositionally biased region" description="Basic and acidic residues" evidence="4">
    <location>
        <begin position="521"/>
        <end position="531"/>
    </location>
</feature>
<feature type="non-terminal residue" evidence="6">
    <location>
        <position position="1"/>
    </location>
</feature>
<evidence type="ECO:0000256" key="4">
    <source>
        <dbReference type="SAM" id="MobiDB-lite"/>
    </source>
</evidence>
<keyword evidence="7" id="KW-1185">Reference proteome</keyword>
<dbReference type="Gene3D" id="3.30.60.90">
    <property type="match status" value="1"/>
</dbReference>
<dbReference type="RefSeq" id="XP_024680796.1">
    <property type="nucleotide sequence ID" value="XM_024822550.1"/>
</dbReference>
<feature type="compositionally biased region" description="Basic and acidic residues" evidence="4">
    <location>
        <begin position="588"/>
        <end position="599"/>
    </location>
</feature>
<dbReference type="SMART" id="SM00291">
    <property type="entry name" value="ZnF_ZZ"/>
    <property type="match status" value="1"/>
</dbReference>
<dbReference type="Proteomes" id="UP000234474">
    <property type="component" value="Unassembled WGS sequence"/>
</dbReference>
<comment type="caution">
    <text evidence="6">The sequence shown here is derived from an EMBL/GenBank/DDBJ whole genome shotgun (WGS) entry which is preliminary data.</text>
</comment>
<organism evidence="6 7">
    <name type="scientific">Aspergillus novofumigatus (strain IBT 16806)</name>
    <dbReference type="NCBI Taxonomy" id="1392255"/>
    <lineage>
        <taxon>Eukaryota</taxon>
        <taxon>Fungi</taxon>
        <taxon>Dikarya</taxon>
        <taxon>Ascomycota</taxon>
        <taxon>Pezizomycotina</taxon>
        <taxon>Eurotiomycetes</taxon>
        <taxon>Eurotiomycetidae</taxon>
        <taxon>Eurotiales</taxon>
        <taxon>Aspergillaceae</taxon>
        <taxon>Aspergillus</taxon>
        <taxon>Aspergillus subgen. Fumigati</taxon>
    </lineage>
</organism>
<dbReference type="EMBL" id="MSZS01000006">
    <property type="protein sequence ID" value="PKX92201.1"/>
    <property type="molecule type" value="Genomic_DNA"/>
</dbReference>
<dbReference type="GeneID" id="36529876"/>
<dbReference type="SUPFAM" id="SSF57850">
    <property type="entry name" value="RING/U-box"/>
    <property type="match status" value="1"/>
</dbReference>
<accession>A0A2I1C3P3</accession>
<feature type="region of interest" description="Disordered" evidence="4">
    <location>
        <begin position="587"/>
        <end position="614"/>
    </location>
</feature>
<dbReference type="SUPFAM" id="SSF51197">
    <property type="entry name" value="Clavaminate synthase-like"/>
    <property type="match status" value="1"/>
</dbReference>
<keyword evidence="1" id="KW-0479">Metal-binding</keyword>
<protein>
    <recommendedName>
        <fullName evidence="5">JmjC domain-containing protein</fullName>
    </recommendedName>
</protein>
<reference evidence="7" key="1">
    <citation type="journal article" date="2018" name="Proc. Natl. Acad. Sci. U.S.A.">
        <title>Linking secondary metabolites to gene clusters through genome sequencing of six diverse Aspergillus species.</title>
        <authorList>
            <person name="Kaerboelling I."/>
            <person name="Vesth T.C."/>
            <person name="Frisvad J.C."/>
            <person name="Nybo J.L."/>
            <person name="Theobald S."/>
            <person name="Kuo A."/>
            <person name="Bowyer P."/>
            <person name="Matsuda Y."/>
            <person name="Mondo S."/>
            <person name="Lyhne E.K."/>
            <person name="Kogle M.E."/>
            <person name="Clum A."/>
            <person name="Lipzen A."/>
            <person name="Salamov A."/>
            <person name="Ngan C.Y."/>
            <person name="Daum C."/>
            <person name="Chiniquy J."/>
            <person name="Barry K."/>
            <person name="LaButti K."/>
            <person name="Haridas S."/>
            <person name="Simmons B.A."/>
            <person name="Magnuson J.K."/>
            <person name="Mortensen U.H."/>
            <person name="Larsen T.O."/>
            <person name="Grigoriev I.V."/>
            <person name="Baker S.E."/>
            <person name="Andersen M.R."/>
        </authorList>
    </citation>
    <scope>NUCLEOTIDE SEQUENCE [LARGE SCALE GENOMIC DNA]</scope>
    <source>
        <strain evidence="7">IBT 16806</strain>
    </source>
</reference>
<feature type="domain" description="JmjC" evidence="5">
    <location>
        <begin position="114"/>
        <end position="273"/>
    </location>
</feature>
<evidence type="ECO:0000256" key="3">
    <source>
        <dbReference type="ARBA" id="ARBA00022833"/>
    </source>
</evidence>
<dbReference type="VEuPathDB" id="FungiDB:P174DRAFT_374014"/>
<evidence type="ECO:0000313" key="6">
    <source>
        <dbReference type="EMBL" id="PKX92201.1"/>
    </source>
</evidence>
<sequence length="689" mass="78060">PPFVEDLLRSGKPFVPFSEFSVLDICDLSHKEANDWLERRLQEEKPFIIHGFDKLDNWDKRILSSKSLVDLNCQTGRDVRMKLADLFQFQTDHTRSNNIRESLFSLYAKDLQCPEEWVKALKAVLPSSLQHLGSLDLFRVLPREIAPEVLMASGFHRCFSGSVALNLVIESKDRRSGSICFGTDRQSQTNYDAYMEELGKSSHTDWANISIAQLRSANFPIYVTYQEPGDLIVYPSATSHQVWNVGPMVTRVVWNVMHTSSMASFFDYIQPAYQRQCHTDTGRVPLIPLHALRDPTALSAKELKLLLETFERLVDDDDAGSNVPVKLVDTQGAVVECNYCGLTIWNRHLHCEQCGDFDLCLPCFVSGRSCKHITDYTWAELIPREDCQALIDATRKDTDFLSSSNPRIAEQKSLGLLARAAADARRQSMVSTTPKEKPVRARIKPADPRGRIMGFVDNVFDQKRGKRASTGPQMTPSQTAVSLQGRKRLRSNSSEGFEQGLLDRSRFSSTEDTQLPGIVRSESDDLRSRDTARPNIHLTKVHTDVNHWPKAQLRICDLVESRAESAAAEGNSRNHATQYQPAALLEIPNRRDHPSREDNYSPSSTSTSTGEESIPVLEKRLEALRRYADDLLELSLVESHAKLLEKIITYETQIEQIRRQKAEKLFSNLNRDFPDLANVAMEEARRRGL</sequence>
<dbReference type="InterPro" id="IPR003347">
    <property type="entry name" value="JmjC_dom"/>
</dbReference>
<dbReference type="AlphaFoldDB" id="A0A2I1C3P3"/>
<name>A0A2I1C3P3_ASPN1</name>
<gene>
    <name evidence="6" type="ORF">P174DRAFT_374014</name>
</gene>
<dbReference type="InterPro" id="IPR043145">
    <property type="entry name" value="Znf_ZZ_sf"/>
</dbReference>
<keyword evidence="2" id="KW-0863">Zinc-finger</keyword>
<evidence type="ECO:0000259" key="5">
    <source>
        <dbReference type="PROSITE" id="PS51184"/>
    </source>
</evidence>
<feature type="compositionally biased region" description="Polar residues" evidence="4">
    <location>
        <begin position="470"/>
        <end position="482"/>
    </location>
</feature>
<dbReference type="PROSITE" id="PS51184">
    <property type="entry name" value="JMJC"/>
    <property type="match status" value="1"/>
</dbReference>
<dbReference type="OrthoDB" id="298344at2759"/>
<evidence type="ECO:0000256" key="1">
    <source>
        <dbReference type="ARBA" id="ARBA00022723"/>
    </source>
</evidence>
<dbReference type="Pfam" id="PF00569">
    <property type="entry name" value="ZZ"/>
    <property type="match status" value="1"/>
</dbReference>
<feature type="region of interest" description="Disordered" evidence="4">
    <location>
        <begin position="464"/>
        <end position="531"/>
    </location>
</feature>
<evidence type="ECO:0000313" key="7">
    <source>
        <dbReference type="Proteomes" id="UP000234474"/>
    </source>
</evidence>
<dbReference type="InterPro" id="IPR000433">
    <property type="entry name" value="Znf_ZZ"/>
</dbReference>
<dbReference type="GO" id="GO:0008270">
    <property type="term" value="F:zinc ion binding"/>
    <property type="evidence" value="ECO:0007669"/>
    <property type="project" value="UniProtKB-KW"/>
</dbReference>
<dbReference type="CDD" id="cd02249">
    <property type="entry name" value="ZZ"/>
    <property type="match status" value="1"/>
</dbReference>